<evidence type="ECO:0000259" key="1">
    <source>
        <dbReference type="Pfam" id="PF13676"/>
    </source>
</evidence>
<feature type="domain" description="TIR" evidence="1">
    <location>
        <begin position="136"/>
        <end position="254"/>
    </location>
</feature>
<dbReference type="InterPro" id="IPR000157">
    <property type="entry name" value="TIR_dom"/>
</dbReference>
<name>A0AAU7U3R4_9GAMM</name>
<keyword evidence="2" id="KW-0675">Receptor</keyword>
<dbReference type="RefSeq" id="WP_350262651.1">
    <property type="nucleotide sequence ID" value="NZ_CP158294.1"/>
</dbReference>
<dbReference type="GO" id="GO:0007165">
    <property type="term" value="P:signal transduction"/>
    <property type="evidence" value="ECO:0007669"/>
    <property type="project" value="InterPro"/>
</dbReference>
<geneLocation type="plasmid" evidence="2">
    <name>plasmindB</name>
</geneLocation>
<organism evidence="2">
    <name type="scientific">Pantoea sp. BJ2</name>
    <dbReference type="NCBI Taxonomy" id="3141322"/>
    <lineage>
        <taxon>Bacteria</taxon>
        <taxon>Pseudomonadati</taxon>
        <taxon>Pseudomonadota</taxon>
        <taxon>Gammaproteobacteria</taxon>
        <taxon>Enterobacterales</taxon>
        <taxon>Erwiniaceae</taxon>
        <taxon>Pantoea</taxon>
    </lineage>
</organism>
<protein>
    <submittedName>
        <fullName evidence="2">Toll/interleukin-1 receptor domain-containing protein</fullName>
    </submittedName>
</protein>
<dbReference type="InterPro" id="IPR035897">
    <property type="entry name" value="Toll_tir_struct_dom_sf"/>
</dbReference>
<reference evidence="2" key="1">
    <citation type="submission" date="2024-06" db="EMBL/GenBank/DDBJ databases">
        <title>Multiomics insights into the TNT degradation mechanism by Pantoea sp. BJ2 isolated from an ammunition destruction site.</title>
        <authorList>
            <person name="Luo J."/>
        </authorList>
    </citation>
    <scope>NUCLEOTIDE SEQUENCE</scope>
    <source>
        <strain evidence="2">BJ2</strain>
        <plasmid evidence="2">plasmindB</plasmid>
    </source>
</reference>
<dbReference type="SUPFAM" id="SSF52200">
    <property type="entry name" value="Toll/Interleukin receptor TIR domain"/>
    <property type="match status" value="1"/>
</dbReference>
<dbReference type="Pfam" id="PF13676">
    <property type="entry name" value="TIR_2"/>
    <property type="match status" value="1"/>
</dbReference>
<evidence type="ECO:0000313" key="2">
    <source>
        <dbReference type="EMBL" id="XBV47605.1"/>
    </source>
</evidence>
<gene>
    <name evidence="2" type="ORF">AAF463_23435</name>
</gene>
<proteinExistence type="predicted"/>
<dbReference type="AlphaFoldDB" id="A0AAU7U3R4"/>
<dbReference type="Gene3D" id="3.40.50.10140">
    <property type="entry name" value="Toll/interleukin-1 receptor homology (TIR) domain"/>
    <property type="match status" value="1"/>
</dbReference>
<keyword evidence="2" id="KW-0614">Plasmid</keyword>
<dbReference type="EMBL" id="CP158294">
    <property type="protein sequence ID" value="XBV47605.1"/>
    <property type="molecule type" value="Genomic_DNA"/>
</dbReference>
<accession>A0AAU7U3R4</accession>
<sequence length="404" mass="45613">MIVILYNEPCKAMAQSAQNVLSEAFRHNVRIEIAQSSTVDVWQGEAEWNDLLIVLFDENLFPARVDAFINNFKATRRDAAMILPVSVNPLHCVPPGALSEYKALPYDRETCTPEGQLVRRVGAMQGLMLQGRNTKVFISYRASDGTQIASQIETHIRTLGYKPWRDEARELDGYTSILPGEPVQQEIEAALSEASLVLVIDTPESGSSRWIRAEIDAADAMLIPILPVVFRTESDMKKGPRLRTLLNLQRWVDMPFASAPLQTVLSSDELNVITHQIETYLCDIFIRKCRVPFLVENCFRGAGYDWTTLDRALSMFKSSRVKDRRFRLTVHSHCSAFSEIYSPALDKFRVFLGSQPYANHALYIYDGDLLSFEDIELYGDDFVTVLHHQELSALLASNFVGVGI</sequence>